<evidence type="ECO:0000256" key="1">
    <source>
        <dbReference type="SAM" id="Phobius"/>
    </source>
</evidence>
<dbReference type="AlphaFoldDB" id="A0A0E9UHW4"/>
<protein>
    <submittedName>
        <fullName evidence="2">Uncharacterized protein</fullName>
    </submittedName>
</protein>
<name>A0A0E9UHW4_ANGAN</name>
<sequence>MSATCNLSCNNTEIIISVSVKFTRGFSVNYLFIFFIFGRLMLPS</sequence>
<evidence type="ECO:0000313" key="2">
    <source>
        <dbReference type="EMBL" id="JAH65326.1"/>
    </source>
</evidence>
<keyword evidence="1" id="KW-1133">Transmembrane helix</keyword>
<reference evidence="2" key="1">
    <citation type="submission" date="2014-11" db="EMBL/GenBank/DDBJ databases">
        <authorList>
            <person name="Amaro Gonzalez C."/>
        </authorList>
    </citation>
    <scope>NUCLEOTIDE SEQUENCE</scope>
</reference>
<proteinExistence type="predicted"/>
<feature type="transmembrane region" description="Helical" evidence="1">
    <location>
        <begin position="26"/>
        <end position="42"/>
    </location>
</feature>
<reference evidence="2" key="2">
    <citation type="journal article" date="2015" name="Fish Shellfish Immunol.">
        <title>Early steps in the European eel (Anguilla anguilla)-Vibrio vulnificus interaction in the gills: Role of the RtxA13 toxin.</title>
        <authorList>
            <person name="Callol A."/>
            <person name="Pajuelo D."/>
            <person name="Ebbesson L."/>
            <person name="Teles M."/>
            <person name="MacKenzie S."/>
            <person name="Amaro C."/>
        </authorList>
    </citation>
    <scope>NUCLEOTIDE SEQUENCE</scope>
</reference>
<organism evidence="2">
    <name type="scientific">Anguilla anguilla</name>
    <name type="common">European freshwater eel</name>
    <name type="synonym">Muraena anguilla</name>
    <dbReference type="NCBI Taxonomy" id="7936"/>
    <lineage>
        <taxon>Eukaryota</taxon>
        <taxon>Metazoa</taxon>
        <taxon>Chordata</taxon>
        <taxon>Craniata</taxon>
        <taxon>Vertebrata</taxon>
        <taxon>Euteleostomi</taxon>
        <taxon>Actinopterygii</taxon>
        <taxon>Neopterygii</taxon>
        <taxon>Teleostei</taxon>
        <taxon>Anguilliformes</taxon>
        <taxon>Anguillidae</taxon>
        <taxon>Anguilla</taxon>
    </lineage>
</organism>
<keyword evidence="1" id="KW-0812">Transmembrane</keyword>
<dbReference type="EMBL" id="GBXM01043251">
    <property type="protein sequence ID" value="JAH65326.1"/>
    <property type="molecule type" value="Transcribed_RNA"/>
</dbReference>
<keyword evidence="1" id="KW-0472">Membrane</keyword>
<accession>A0A0E9UHW4</accession>